<name>A0AAW1QRL7_9CHLO</name>
<comment type="caution">
    <text evidence="1">The sequence shown here is derived from an EMBL/GenBank/DDBJ whole genome shotgun (WGS) entry which is preliminary data.</text>
</comment>
<gene>
    <name evidence="1" type="ORF">WJX72_007334</name>
</gene>
<sequence>MCDDILIVGQSLETTCSNMTVLKEAWSDPTRMASWMHVEEIALFRCHGLPLMRKGQLLVGLVRLALD</sequence>
<dbReference type="AlphaFoldDB" id="A0AAW1QRL7"/>
<protein>
    <submittedName>
        <fullName evidence="1">Uncharacterized protein</fullName>
    </submittedName>
</protein>
<accession>A0AAW1QRL7</accession>
<organism evidence="1 2">
    <name type="scientific">[Myrmecia] bisecta</name>
    <dbReference type="NCBI Taxonomy" id="41462"/>
    <lineage>
        <taxon>Eukaryota</taxon>
        <taxon>Viridiplantae</taxon>
        <taxon>Chlorophyta</taxon>
        <taxon>core chlorophytes</taxon>
        <taxon>Trebouxiophyceae</taxon>
        <taxon>Trebouxiales</taxon>
        <taxon>Trebouxiaceae</taxon>
        <taxon>Myrmecia</taxon>
    </lineage>
</organism>
<reference evidence="1 2" key="1">
    <citation type="journal article" date="2024" name="Nat. Commun.">
        <title>Phylogenomics reveals the evolutionary origins of lichenization in chlorophyte algae.</title>
        <authorList>
            <person name="Puginier C."/>
            <person name="Libourel C."/>
            <person name="Otte J."/>
            <person name="Skaloud P."/>
            <person name="Haon M."/>
            <person name="Grisel S."/>
            <person name="Petersen M."/>
            <person name="Berrin J.G."/>
            <person name="Delaux P.M."/>
            <person name="Dal Grande F."/>
            <person name="Keller J."/>
        </authorList>
    </citation>
    <scope>NUCLEOTIDE SEQUENCE [LARGE SCALE GENOMIC DNA]</scope>
    <source>
        <strain evidence="1 2">SAG 2043</strain>
    </source>
</reference>
<evidence type="ECO:0000313" key="1">
    <source>
        <dbReference type="EMBL" id="KAK9824047.1"/>
    </source>
</evidence>
<dbReference type="Proteomes" id="UP001489004">
    <property type="component" value="Unassembled WGS sequence"/>
</dbReference>
<proteinExistence type="predicted"/>
<evidence type="ECO:0000313" key="2">
    <source>
        <dbReference type="Proteomes" id="UP001489004"/>
    </source>
</evidence>
<keyword evidence="2" id="KW-1185">Reference proteome</keyword>
<dbReference type="EMBL" id="JALJOR010000002">
    <property type="protein sequence ID" value="KAK9824047.1"/>
    <property type="molecule type" value="Genomic_DNA"/>
</dbReference>